<dbReference type="InterPro" id="IPR036259">
    <property type="entry name" value="MFS_trans_sf"/>
</dbReference>
<comment type="caution">
    <text evidence="7">The sequence shown here is derived from an EMBL/GenBank/DDBJ whole genome shotgun (WGS) entry which is preliminary data.</text>
</comment>
<dbReference type="CDD" id="cd17489">
    <property type="entry name" value="MFS_YfcJ_like"/>
    <property type="match status" value="1"/>
</dbReference>
<sequence length="423" mass="45291">MNVFFTLDPKRRHSLLILFIAGLCFWSSTTSLLPTLPLYIQALGGTNRQVGLVMGAFAIGLLPSRFGLGPLADTKGRKLVLLIGTTVVMLAPLGYLFVTSISSMAVIRAFHGIAIAAFTIGYSALVADIAPIDRRGEVIGYMSLVTPVGMAIGPAFGGFVQAWAGDNFLFLSSATFGLLAGLGISQVWEPIRPQASPHPLKPTSLTPRVRLNQFFRYLQLLGSPALRTPALVMGTVGLIFGSLVTFLPLYIAESNLELNAGLFYSTAAIASFSARLFAGRASDRYGRGIFITIALMFYFVSMLILGTANNNPEILLAAALEGAGAGILIPTIITLVTDRCSPDERGQFFSLCIGGFDIGIAIAGPLFGWIAEQVGYSNMYLFDAGLALIGFIIFITQSSRNIPDSIKFALGQVEDIYVFKNES</sequence>
<dbReference type="Pfam" id="PF07690">
    <property type="entry name" value="MFS_1"/>
    <property type="match status" value="1"/>
</dbReference>
<evidence type="ECO:0000256" key="3">
    <source>
        <dbReference type="ARBA" id="ARBA00022989"/>
    </source>
</evidence>
<feature type="transmembrane region" description="Helical" evidence="5">
    <location>
        <begin position="15"/>
        <end position="40"/>
    </location>
</feature>
<feature type="transmembrane region" description="Helical" evidence="5">
    <location>
        <begin position="52"/>
        <end position="72"/>
    </location>
</feature>
<keyword evidence="2 5" id="KW-0812">Transmembrane</keyword>
<dbReference type="OrthoDB" id="9814001at2"/>
<evidence type="ECO:0000256" key="4">
    <source>
        <dbReference type="ARBA" id="ARBA00023136"/>
    </source>
</evidence>
<feature type="transmembrane region" description="Helical" evidence="5">
    <location>
        <begin position="79"/>
        <end position="98"/>
    </location>
</feature>
<dbReference type="GO" id="GO:0022857">
    <property type="term" value="F:transmembrane transporter activity"/>
    <property type="evidence" value="ECO:0007669"/>
    <property type="project" value="InterPro"/>
</dbReference>
<feature type="transmembrane region" description="Helical" evidence="5">
    <location>
        <begin position="314"/>
        <end position="336"/>
    </location>
</feature>
<dbReference type="PANTHER" id="PTHR23531:SF1">
    <property type="entry name" value="QUINOLENE RESISTANCE PROTEIN NORA"/>
    <property type="match status" value="1"/>
</dbReference>
<evidence type="ECO:0000313" key="8">
    <source>
        <dbReference type="Proteomes" id="UP000033607"/>
    </source>
</evidence>
<feature type="transmembrane region" description="Helical" evidence="5">
    <location>
        <begin position="377"/>
        <end position="396"/>
    </location>
</feature>
<organism evidence="7 8">
    <name type="scientific">Limnoraphis robusta CS-951</name>
    <dbReference type="NCBI Taxonomy" id="1637645"/>
    <lineage>
        <taxon>Bacteria</taxon>
        <taxon>Bacillati</taxon>
        <taxon>Cyanobacteriota</taxon>
        <taxon>Cyanophyceae</taxon>
        <taxon>Oscillatoriophycideae</taxon>
        <taxon>Oscillatoriales</taxon>
        <taxon>Sirenicapillariaceae</taxon>
        <taxon>Limnoraphis</taxon>
    </lineage>
</organism>
<evidence type="ECO:0000256" key="1">
    <source>
        <dbReference type="ARBA" id="ARBA00004651"/>
    </source>
</evidence>
<evidence type="ECO:0000256" key="2">
    <source>
        <dbReference type="ARBA" id="ARBA00022692"/>
    </source>
</evidence>
<dbReference type="PROSITE" id="PS50850">
    <property type="entry name" value="MFS"/>
    <property type="match status" value="1"/>
</dbReference>
<dbReference type="InterPro" id="IPR011701">
    <property type="entry name" value="MFS"/>
</dbReference>
<dbReference type="InterPro" id="IPR052714">
    <property type="entry name" value="MFS_Exporter"/>
</dbReference>
<evidence type="ECO:0000259" key="6">
    <source>
        <dbReference type="PROSITE" id="PS50850"/>
    </source>
</evidence>
<dbReference type="Proteomes" id="UP000033607">
    <property type="component" value="Unassembled WGS sequence"/>
</dbReference>
<feature type="transmembrane region" description="Helical" evidence="5">
    <location>
        <begin position="258"/>
        <end position="277"/>
    </location>
</feature>
<keyword evidence="4 5" id="KW-0472">Membrane</keyword>
<evidence type="ECO:0000313" key="7">
    <source>
        <dbReference type="EMBL" id="KKD38313.2"/>
    </source>
</evidence>
<dbReference type="GO" id="GO:0005886">
    <property type="term" value="C:plasma membrane"/>
    <property type="evidence" value="ECO:0007669"/>
    <property type="project" value="UniProtKB-SubCell"/>
</dbReference>
<evidence type="ECO:0000256" key="5">
    <source>
        <dbReference type="SAM" id="Phobius"/>
    </source>
</evidence>
<dbReference type="PRINTS" id="PR01036">
    <property type="entry name" value="TCRTETB"/>
</dbReference>
<dbReference type="PATRIC" id="fig|1637645.4.peg.1303"/>
<comment type="subcellular location">
    <subcellularLocation>
        <location evidence="1">Cell membrane</location>
        <topology evidence="1">Multi-pass membrane protein</topology>
    </subcellularLocation>
</comment>
<reference evidence="7 8" key="1">
    <citation type="submission" date="2015-06" db="EMBL/GenBank/DDBJ databases">
        <title>Draft genome assembly of filamentous brackish cyanobacterium Limnoraphis robusta strain CS-951.</title>
        <authorList>
            <person name="Willis A."/>
            <person name="Parks M."/>
            <person name="Burford M.A."/>
        </authorList>
    </citation>
    <scope>NUCLEOTIDE SEQUENCE [LARGE SCALE GENOMIC DNA]</scope>
    <source>
        <strain evidence="7 8">CS-951</strain>
    </source>
</reference>
<feature type="transmembrane region" description="Helical" evidence="5">
    <location>
        <begin position="104"/>
        <end position="126"/>
    </location>
</feature>
<dbReference type="EMBL" id="LATL02000068">
    <property type="protein sequence ID" value="KKD38313.2"/>
    <property type="molecule type" value="Genomic_DNA"/>
</dbReference>
<dbReference type="PANTHER" id="PTHR23531">
    <property type="entry name" value="QUINOLENE RESISTANCE PROTEIN NORA"/>
    <property type="match status" value="1"/>
</dbReference>
<dbReference type="SUPFAM" id="SSF103473">
    <property type="entry name" value="MFS general substrate transporter"/>
    <property type="match status" value="1"/>
</dbReference>
<feature type="domain" description="Major facilitator superfamily (MFS) profile" evidence="6">
    <location>
        <begin position="14"/>
        <end position="402"/>
    </location>
</feature>
<protein>
    <submittedName>
        <fullName evidence="7">MFS transporter</fullName>
    </submittedName>
</protein>
<feature type="transmembrane region" description="Helical" evidence="5">
    <location>
        <begin position="348"/>
        <end position="371"/>
    </location>
</feature>
<gene>
    <name evidence="7" type="ORF">WN50_09460</name>
</gene>
<dbReference type="InterPro" id="IPR020846">
    <property type="entry name" value="MFS_dom"/>
</dbReference>
<proteinExistence type="predicted"/>
<accession>A0A0F5YHT0</accession>
<dbReference type="Gene3D" id="1.20.1250.20">
    <property type="entry name" value="MFS general substrate transporter like domains"/>
    <property type="match status" value="2"/>
</dbReference>
<name>A0A0F5YHT0_9CYAN</name>
<feature type="transmembrane region" description="Helical" evidence="5">
    <location>
        <begin position="168"/>
        <end position="188"/>
    </location>
</feature>
<feature type="transmembrane region" description="Helical" evidence="5">
    <location>
        <begin position="230"/>
        <end position="252"/>
    </location>
</feature>
<dbReference type="AlphaFoldDB" id="A0A0F5YHT0"/>
<feature type="transmembrane region" description="Helical" evidence="5">
    <location>
        <begin position="138"/>
        <end position="156"/>
    </location>
</feature>
<dbReference type="RefSeq" id="WP_049558356.1">
    <property type="nucleotide sequence ID" value="NZ_LATL02000068.1"/>
</dbReference>
<keyword evidence="3 5" id="KW-1133">Transmembrane helix</keyword>
<feature type="transmembrane region" description="Helical" evidence="5">
    <location>
        <begin position="289"/>
        <end position="308"/>
    </location>
</feature>